<dbReference type="Pfam" id="PF04471">
    <property type="entry name" value="Mrr_cat"/>
    <property type="match status" value="1"/>
</dbReference>
<dbReference type="RefSeq" id="WP_069642005.1">
    <property type="nucleotide sequence ID" value="NZ_MIJE01000001.1"/>
</dbReference>
<keyword evidence="2" id="KW-0472">Membrane</keyword>
<dbReference type="InterPro" id="IPR052906">
    <property type="entry name" value="Type_IV_Methyl-Rstrct_Enzyme"/>
</dbReference>
<dbReference type="GO" id="GO:0009307">
    <property type="term" value="P:DNA restriction-modification system"/>
    <property type="evidence" value="ECO:0007669"/>
    <property type="project" value="InterPro"/>
</dbReference>
<keyword evidence="2" id="KW-1133">Transmembrane helix</keyword>
<sequence>MKVQNIGLAISAILLLVGLLTYDIALSLIALLGIALSGWGFVYPDRANVIIYKVQSNFAKDKLEKELKEYQQQLKKSEYYIDRFASTFNTKFPLQWMIDFKGNVVRENINELTEDKLKEPFYHFKELLQDEGIDIPDYVVQLYINYKIDQMRFREFEEYFDEMLVNQNNPHQAIKIYAKQIGKTAAEMQYINKIFTIDYLLHYLVSKYSTEDIELQLGIDLTAYDKAKSSIQSALQRFSNNIERERRVNTMRCILHGKIMPSAHKDIKSWLEQGSKAMEDDLKELFNRMGYEVREPSTSVQGIDFILKKAGKKIAIKNAYAAEGTIGVKTIQETYAGKAYWGCDAGIVAANTEFSKEAIEMASKLEVEVWDNNTLQKLLDKYWNQDVEYWNLLKDYQRNPVGSKEEQESTLQSVSNVN</sequence>
<feature type="transmembrane region" description="Helical" evidence="2">
    <location>
        <begin position="12"/>
        <end position="42"/>
    </location>
</feature>
<protein>
    <recommendedName>
        <fullName evidence="3">Restriction endonuclease type IV Mrr domain-containing protein</fullName>
    </recommendedName>
</protein>
<dbReference type="GO" id="GO:0015666">
    <property type="term" value="F:restriction endodeoxyribonuclease activity"/>
    <property type="evidence" value="ECO:0007669"/>
    <property type="project" value="TreeGrafter"/>
</dbReference>
<dbReference type="InterPro" id="IPR007560">
    <property type="entry name" value="Restrct_endonuc_IV_Mrr"/>
</dbReference>
<dbReference type="InterPro" id="IPR011856">
    <property type="entry name" value="tRNA_endonuc-like_dom_sf"/>
</dbReference>
<dbReference type="InterPro" id="IPR011335">
    <property type="entry name" value="Restrct_endonuc-II-like"/>
</dbReference>
<dbReference type="EMBL" id="MIJE01000001">
    <property type="protein sequence ID" value="OEF98513.1"/>
    <property type="molecule type" value="Genomic_DNA"/>
</dbReference>
<dbReference type="OrthoDB" id="9797274at2"/>
<evidence type="ECO:0000256" key="1">
    <source>
        <dbReference type="SAM" id="Coils"/>
    </source>
</evidence>
<dbReference type="PANTHER" id="PTHR30015:SF7">
    <property type="entry name" value="TYPE IV METHYL-DIRECTED RESTRICTION ENZYME ECOKMRR"/>
    <property type="match status" value="1"/>
</dbReference>
<feature type="domain" description="Restriction endonuclease type IV Mrr" evidence="3">
    <location>
        <begin position="277"/>
        <end position="379"/>
    </location>
</feature>
<name>A0A1E5G5T2_9FIRM</name>
<gene>
    <name evidence="4" type="ORF">BHF68_02290</name>
</gene>
<keyword evidence="5" id="KW-1185">Reference proteome</keyword>
<keyword evidence="2" id="KW-0812">Transmembrane</keyword>
<dbReference type="Proteomes" id="UP000094296">
    <property type="component" value="Unassembled WGS sequence"/>
</dbReference>
<evidence type="ECO:0000256" key="2">
    <source>
        <dbReference type="SAM" id="Phobius"/>
    </source>
</evidence>
<dbReference type="SUPFAM" id="SSF52980">
    <property type="entry name" value="Restriction endonuclease-like"/>
    <property type="match status" value="1"/>
</dbReference>
<dbReference type="STRING" id="766136.BHF68_02290"/>
<dbReference type="Gene3D" id="3.40.1350.10">
    <property type="match status" value="1"/>
</dbReference>
<feature type="coiled-coil region" evidence="1">
    <location>
        <begin position="53"/>
        <end position="80"/>
    </location>
</feature>
<organism evidence="4 5">
    <name type="scientific">Desulfuribacillus alkaliarsenatis</name>
    <dbReference type="NCBI Taxonomy" id="766136"/>
    <lineage>
        <taxon>Bacteria</taxon>
        <taxon>Bacillati</taxon>
        <taxon>Bacillota</taxon>
        <taxon>Desulfuribacillia</taxon>
        <taxon>Desulfuribacillales</taxon>
        <taxon>Desulfuribacillaceae</taxon>
        <taxon>Desulfuribacillus</taxon>
    </lineage>
</organism>
<dbReference type="GO" id="GO:0003677">
    <property type="term" value="F:DNA binding"/>
    <property type="evidence" value="ECO:0007669"/>
    <property type="project" value="InterPro"/>
</dbReference>
<evidence type="ECO:0000313" key="5">
    <source>
        <dbReference type="Proteomes" id="UP000094296"/>
    </source>
</evidence>
<dbReference type="PANTHER" id="PTHR30015">
    <property type="entry name" value="MRR RESTRICTION SYSTEM PROTEIN"/>
    <property type="match status" value="1"/>
</dbReference>
<comment type="caution">
    <text evidence="4">The sequence shown here is derived from an EMBL/GenBank/DDBJ whole genome shotgun (WGS) entry which is preliminary data.</text>
</comment>
<dbReference type="AlphaFoldDB" id="A0A1E5G5T2"/>
<keyword evidence="1" id="KW-0175">Coiled coil</keyword>
<proteinExistence type="predicted"/>
<reference evidence="4 5" key="1">
    <citation type="submission" date="2016-09" db="EMBL/GenBank/DDBJ databases">
        <title>Draft genome sequence for the type strain of Desulfuribacillus alkaliarsenatis AHT28, an obligately anaerobic, sulfidogenic bacterium isolated from Russian soda lake sediments.</title>
        <authorList>
            <person name="Abin C.A."/>
            <person name="Hollibaugh J.T."/>
        </authorList>
    </citation>
    <scope>NUCLEOTIDE SEQUENCE [LARGE SCALE GENOMIC DNA]</scope>
    <source>
        <strain evidence="4 5">AHT28</strain>
    </source>
</reference>
<evidence type="ECO:0000313" key="4">
    <source>
        <dbReference type="EMBL" id="OEF98513.1"/>
    </source>
</evidence>
<accession>A0A1E5G5T2</accession>
<evidence type="ECO:0000259" key="3">
    <source>
        <dbReference type="Pfam" id="PF04471"/>
    </source>
</evidence>